<dbReference type="InterPro" id="IPR051219">
    <property type="entry name" value="Heterochromatin_chromo-domain"/>
</dbReference>
<dbReference type="AlphaFoldDB" id="Q1KKY9"/>
<sequence>MRKKQTAKQRKTEETAVVQEFAVDKIIRRRVLNGRVEYFLKWKGFTDAENTWEPEDNLDCPELIEEFLRNTPFPDGIEEGQEFVPKEEMTEQETEIVSVSTNTAAECLDGVVPEPDEERSDTHSDRSSYPEPECIIGSTDRQGELVFLIKWKNSEDVALLPAREASARYPQMVIDFYERKLTWHCGDEEQ</sequence>
<dbReference type="SMART" id="SM00298">
    <property type="entry name" value="CHROMO"/>
    <property type="match status" value="2"/>
</dbReference>
<protein>
    <submittedName>
        <fullName evidence="5">Chromobox-like 3</fullName>
    </submittedName>
</protein>
<dbReference type="FunFam" id="2.40.50.40:FF:000007">
    <property type="entry name" value="Chromobox protein homolog 1"/>
    <property type="match status" value="1"/>
</dbReference>
<dbReference type="InterPro" id="IPR023779">
    <property type="entry name" value="Chromodomain_CS"/>
</dbReference>
<dbReference type="EMBL" id="DQ481664">
    <property type="protein sequence ID" value="ABF22405.1"/>
    <property type="molecule type" value="Genomic_DNA"/>
</dbReference>
<dbReference type="Gene3D" id="2.40.50.40">
    <property type="match status" value="2"/>
</dbReference>
<dbReference type="InterPro" id="IPR000953">
    <property type="entry name" value="Chromo/chromo_shadow_dom"/>
</dbReference>
<name>Q1KKY9_TAKRU</name>
<dbReference type="PRINTS" id="PR00504">
    <property type="entry name" value="CHROMODOMAIN"/>
</dbReference>
<dbReference type="CDD" id="cd00034">
    <property type="entry name" value="CSD"/>
    <property type="match status" value="1"/>
</dbReference>
<dbReference type="Pfam" id="PF00385">
    <property type="entry name" value="Chromo"/>
    <property type="match status" value="1"/>
</dbReference>
<evidence type="ECO:0000259" key="4">
    <source>
        <dbReference type="PROSITE" id="PS50013"/>
    </source>
</evidence>
<dbReference type="PANTHER" id="PTHR22812">
    <property type="entry name" value="CHROMOBOX PROTEIN"/>
    <property type="match status" value="1"/>
</dbReference>
<dbReference type="InterPro" id="IPR023780">
    <property type="entry name" value="Chromo_domain"/>
</dbReference>
<dbReference type="InterPro" id="IPR008251">
    <property type="entry name" value="Chromo_shadow_dom"/>
</dbReference>
<evidence type="ECO:0000313" key="5">
    <source>
        <dbReference type="EMBL" id="ABF22405.1"/>
    </source>
</evidence>
<dbReference type="InterPro" id="IPR016197">
    <property type="entry name" value="Chromo-like_dom_sf"/>
</dbReference>
<feature type="domain" description="Chromo" evidence="4">
    <location>
        <begin position="21"/>
        <end position="69"/>
    </location>
</feature>
<dbReference type="PROSITE" id="PS00598">
    <property type="entry name" value="CHROMO_1"/>
    <property type="match status" value="1"/>
</dbReference>
<evidence type="ECO:0000256" key="1">
    <source>
        <dbReference type="ARBA" id="ARBA00004123"/>
    </source>
</evidence>
<gene>
    <name evidence="5" type="primary">Cbx3b</name>
</gene>
<keyword evidence="2" id="KW-0539">Nucleus</keyword>
<feature type="domain" description="Chromo" evidence="4">
    <location>
        <begin position="130"/>
        <end position="188"/>
    </location>
</feature>
<feature type="region of interest" description="Disordered" evidence="3">
    <location>
        <begin position="110"/>
        <end position="135"/>
    </location>
</feature>
<reference evidence="5" key="1">
    <citation type="journal article" date="2006" name="Proc. Natl. Acad. Sci. U.S.A.">
        <title>Highly conserved syntenic blocks at the vertebrate Hox loci and conserved regulatory elements within and outside Hox gene clusters.</title>
        <authorList>
            <person name="Lee A.P."/>
            <person name="Koh E.G."/>
            <person name="Tay A."/>
            <person name="Brenner S."/>
            <person name="Venkatesh B."/>
        </authorList>
    </citation>
    <scope>NUCLEOTIDE SEQUENCE</scope>
</reference>
<dbReference type="PROSITE" id="PS50013">
    <property type="entry name" value="CHROMO_2"/>
    <property type="match status" value="2"/>
</dbReference>
<proteinExistence type="predicted"/>
<dbReference type="GO" id="GO:0000792">
    <property type="term" value="C:heterochromatin"/>
    <property type="evidence" value="ECO:0007669"/>
    <property type="project" value="UniProtKB-ARBA"/>
</dbReference>
<accession>Q1KKY9</accession>
<organism evidence="5">
    <name type="scientific">Takifugu rubripes</name>
    <name type="common">Japanese pufferfish</name>
    <name type="synonym">Fugu rubripes</name>
    <dbReference type="NCBI Taxonomy" id="31033"/>
    <lineage>
        <taxon>Eukaryota</taxon>
        <taxon>Metazoa</taxon>
        <taxon>Chordata</taxon>
        <taxon>Craniata</taxon>
        <taxon>Vertebrata</taxon>
        <taxon>Euteleostomi</taxon>
        <taxon>Actinopterygii</taxon>
        <taxon>Neopterygii</taxon>
        <taxon>Teleostei</taxon>
        <taxon>Neoteleostei</taxon>
        <taxon>Acanthomorphata</taxon>
        <taxon>Eupercaria</taxon>
        <taxon>Tetraodontiformes</taxon>
        <taxon>Tetradontoidea</taxon>
        <taxon>Tetraodontidae</taxon>
        <taxon>Takifugu</taxon>
    </lineage>
</organism>
<dbReference type="InterPro" id="IPR017984">
    <property type="entry name" value="Chromo_dom_subgr"/>
</dbReference>
<comment type="subcellular location">
    <subcellularLocation>
        <location evidence="1">Nucleus</location>
    </subcellularLocation>
</comment>
<dbReference type="eggNOG" id="KOG1911">
    <property type="taxonomic scope" value="Eukaryota"/>
</dbReference>
<evidence type="ECO:0000256" key="2">
    <source>
        <dbReference type="ARBA" id="ARBA00023242"/>
    </source>
</evidence>
<evidence type="ECO:0000256" key="3">
    <source>
        <dbReference type="SAM" id="MobiDB-lite"/>
    </source>
</evidence>
<dbReference type="GO" id="GO:0005634">
    <property type="term" value="C:nucleus"/>
    <property type="evidence" value="ECO:0007669"/>
    <property type="project" value="UniProtKB-SubCell"/>
</dbReference>
<dbReference type="SMART" id="SM00300">
    <property type="entry name" value="ChSh"/>
    <property type="match status" value="1"/>
</dbReference>
<dbReference type="SUPFAM" id="SSF54160">
    <property type="entry name" value="Chromo domain-like"/>
    <property type="match status" value="2"/>
</dbReference>
<dbReference type="Pfam" id="PF01393">
    <property type="entry name" value="Chromo_shadow"/>
    <property type="match status" value="1"/>
</dbReference>